<evidence type="ECO:0000313" key="9">
    <source>
        <dbReference type="Proteomes" id="UP000252355"/>
    </source>
</evidence>
<evidence type="ECO:0000256" key="4">
    <source>
        <dbReference type="ARBA" id="ARBA00023004"/>
    </source>
</evidence>
<dbReference type="CDD" id="cd01335">
    <property type="entry name" value="Radical_SAM"/>
    <property type="match status" value="1"/>
</dbReference>
<dbReference type="SUPFAM" id="SSF102114">
    <property type="entry name" value="Radical SAM enzymes"/>
    <property type="match status" value="1"/>
</dbReference>
<evidence type="ECO:0000313" key="8">
    <source>
        <dbReference type="EMBL" id="RCK80505.1"/>
    </source>
</evidence>
<evidence type="ECO:0000259" key="6">
    <source>
        <dbReference type="PROSITE" id="PS51332"/>
    </source>
</evidence>
<dbReference type="PANTHER" id="PTHR43409:SF16">
    <property type="entry name" value="SLR0320 PROTEIN"/>
    <property type="match status" value="1"/>
</dbReference>
<gene>
    <name evidence="8" type="ORF">OZSIB_3251</name>
</gene>
<dbReference type="Gene3D" id="3.80.30.20">
    <property type="entry name" value="tm_1862 like domain"/>
    <property type="match status" value="1"/>
</dbReference>
<dbReference type="SFLD" id="SFLDG01082">
    <property type="entry name" value="B12-binding_domain_containing"/>
    <property type="match status" value="1"/>
</dbReference>
<evidence type="ECO:0000256" key="2">
    <source>
        <dbReference type="ARBA" id="ARBA00022691"/>
    </source>
</evidence>
<comment type="caution">
    <text evidence="8">The sequence shown here is derived from an EMBL/GenBank/DDBJ whole genome shotgun (WGS) entry which is preliminary data.</text>
</comment>
<dbReference type="InterPro" id="IPR058240">
    <property type="entry name" value="rSAM_sf"/>
</dbReference>
<dbReference type="GO" id="GO:0003824">
    <property type="term" value="F:catalytic activity"/>
    <property type="evidence" value="ECO:0007669"/>
    <property type="project" value="InterPro"/>
</dbReference>
<comment type="cofactor">
    <cofactor evidence="1">
        <name>[4Fe-4S] cluster</name>
        <dbReference type="ChEBI" id="CHEBI:49883"/>
    </cofactor>
</comment>
<dbReference type="InterPro" id="IPR006158">
    <property type="entry name" value="Cobalamin-bd"/>
</dbReference>
<dbReference type="InterPro" id="IPR051198">
    <property type="entry name" value="BchE-like"/>
</dbReference>
<accession>A0A367ZQT4</accession>
<feature type="domain" description="Radical SAM core" evidence="7">
    <location>
        <begin position="215"/>
        <end position="430"/>
    </location>
</feature>
<dbReference type="SFLD" id="SFLDS00029">
    <property type="entry name" value="Radical_SAM"/>
    <property type="match status" value="1"/>
</dbReference>
<evidence type="ECO:0000256" key="5">
    <source>
        <dbReference type="ARBA" id="ARBA00023014"/>
    </source>
</evidence>
<name>A0A367ZQT4_9BACT</name>
<evidence type="ECO:0000259" key="7">
    <source>
        <dbReference type="PROSITE" id="PS51918"/>
    </source>
</evidence>
<dbReference type="Gene3D" id="3.40.50.280">
    <property type="entry name" value="Cobalamin-binding domain"/>
    <property type="match status" value="1"/>
</dbReference>
<dbReference type="GO" id="GO:0046872">
    <property type="term" value="F:metal ion binding"/>
    <property type="evidence" value="ECO:0007669"/>
    <property type="project" value="UniProtKB-KW"/>
</dbReference>
<organism evidence="8 9">
    <name type="scientific">Candidatus Ozemobacter sibiricus</name>
    <dbReference type="NCBI Taxonomy" id="2268124"/>
    <lineage>
        <taxon>Bacteria</taxon>
        <taxon>Candidatus Ozemobacteria</taxon>
        <taxon>Candidatus Ozemobacterales</taxon>
        <taxon>Candidatus Ozemobacteraceae</taxon>
        <taxon>Candidatus Ozemobacter</taxon>
    </lineage>
</organism>
<dbReference type="GO" id="GO:0005829">
    <property type="term" value="C:cytosol"/>
    <property type="evidence" value="ECO:0007669"/>
    <property type="project" value="TreeGrafter"/>
</dbReference>
<dbReference type="GO" id="GO:0051539">
    <property type="term" value="F:4 iron, 4 sulfur cluster binding"/>
    <property type="evidence" value="ECO:0007669"/>
    <property type="project" value="UniProtKB-KW"/>
</dbReference>
<dbReference type="AlphaFoldDB" id="A0A367ZQT4"/>
<dbReference type="PROSITE" id="PS51918">
    <property type="entry name" value="RADICAL_SAM"/>
    <property type="match status" value="1"/>
</dbReference>
<evidence type="ECO:0000256" key="1">
    <source>
        <dbReference type="ARBA" id="ARBA00001966"/>
    </source>
</evidence>
<dbReference type="InterPro" id="IPR023404">
    <property type="entry name" value="rSAM_horseshoe"/>
</dbReference>
<dbReference type="InterPro" id="IPR006638">
    <property type="entry name" value="Elp3/MiaA/NifB-like_rSAM"/>
</dbReference>
<dbReference type="GO" id="GO:0031419">
    <property type="term" value="F:cobalamin binding"/>
    <property type="evidence" value="ECO:0007669"/>
    <property type="project" value="InterPro"/>
</dbReference>
<dbReference type="InterPro" id="IPR007197">
    <property type="entry name" value="rSAM"/>
</dbReference>
<keyword evidence="5" id="KW-0411">Iron-sulfur</keyword>
<feature type="domain" description="B12-binding" evidence="6">
    <location>
        <begin position="35"/>
        <end position="170"/>
    </location>
</feature>
<reference evidence="8 9" key="1">
    <citation type="submission" date="2018-05" db="EMBL/GenBank/DDBJ databases">
        <title>A metagenomic window into the 2 km-deep terrestrial subsurface aquifer revealed taxonomically and functionally diverse microbial community comprising novel uncultured bacterial lineages.</title>
        <authorList>
            <person name="Kadnikov V.V."/>
            <person name="Mardanov A.V."/>
            <person name="Beletsky A.V."/>
            <person name="Banks D."/>
            <person name="Pimenov N.V."/>
            <person name="Frank Y.A."/>
            <person name="Karnachuk O.V."/>
            <person name="Ravin N.V."/>
        </authorList>
    </citation>
    <scope>NUCLEOTIDE SEQUENCE [LARGE SCALE GENOMIC DNA]</scope>
    <source>
        <strain evidence="8">BY5</strain>
    </source>
</reference>
<protein>
    <submittedName>
        <fullName evidence="8">Fe-S oxidoreductase</fullName>
    </submittedName>
</protein>
<keyword evidence="4" id="KW-0408">Iron</keyword>
<dbReference type="Proteomes" id="UP000252355">
    <property type="component" value="Unassembled WGS sequence"/>
</dbReference>
<keyword evidence="3" id="KW-0479">Metal-binding</keyword>
<dbReference type="SMART" id="SM00729">
    <property type="entry name" value="Elp3"/>
    <property type="match status" value="1"/>
</dbReference>
<proteinExistence type="predicted"/>
<dbReference type="InterPro" id="IPR034466">
    <property type="entry name" value="Methyltransferase_Class_B"/>
</dbReference>
<sequence length="497" mass="55374">MMTDPASASPVVAPSPTSFRVAFVNPPFLPDYSRGQRSPAVTRSGTLYYPIWLAYAAAWARGQGHAILLHDAVAWRRDDAASLDEVCTFKPDVVLVEGATPSIEADLAYAERLKARLPPGAQVFAVGTHVSALPDEALAKAPTLDGVIVGEYEIPLREILRARVAGRPLAGLEGVAVPGHPAGPCREYLTDLDQLPFVSEIYRDFLPIDRYFNPNAHHPMVTILTGRGCPFHCSFCVFPQTLTGHAYRRRSLESVLAEFEWVARHLPQVRGIFIEDDTFTADQPRVREFAQRLRARRLPLTWTANARADVSLETMIAMREAGLRALCVGFESGSQALLDRIGKGISLSTMETFARQARQAGIKIHGCFMVGLPGETKATMQETLQFALRLPLDTAQFYPLMVYPGTRAFREAERAGHLVPKSWREWLSAEGLHNCVVRTGDCGPAALVRFCNFARRRFYLSKSYLWYTLQKVLTDAEERHRILRSARTFLGHLLRDA</sequence>
<evidence type="ECO:0000256" key="3">
    <source>
        <dbReference type="ARBA" id="ARBA00022723"/>
    </source>
</evidence>
<dbReference type="EMBL" id="QOQW01000006">
    <property type="protein sequence ID" value="RCK80505.1"/>
    <property type="molecule type" value="Genomic_DNA"/>
</dbReference>
<dbReference type="PROSITE" id="PS51332">
    <property type="entry name" value="B12_BINDING"/>
    <property type="match status" value="1"/>
</dbReference>
<dbReference type="SFLD" id="SFLDG01123">
    <property type="entry name" value="methyltransferase_(Class_B)"/>
    <property type="match status" value="1"/>
</dbReference>
<dbReference type="Pfam" id="PF02310">
    <property type="entry name" value="B12-binding"/>
    <property type="match status" value="1"/>
</dbReference>
<dbReference type="Pfam" id="PF04055">
    <property type="entry name" value="Radical_SAM"/>
    <property type="match status" value="1"/>
</dbReference>
<dbReference type="PANTHER" id="PTHR43409">
    <property type="entry name" value="ANAEROBIC MAGNESIUM-PROTOPORPHYRIN IX MONOMETHYL ESTER CYCLASE-RELATED"/>
    <property type="match status" value="1"/>
</dbReference>
<keyword evidence="2" id="KW-0949">S-adenosyl-L-methionine</keyword>